<evidence type="ECO:0000259" key="11">
    <source>
        <dbReference type="PROSITE" id="PS52015"/>
    </source>
</evidence>
<feature type="compositionally biased region" description="Basic and acidic residues" evidence="10">
    <location>
        <begin position="85"/>
        <end position="100"/>
    </location>
</feature>
<dbReference type="AlphaFoldDB" id="A0A017H522"/>
<evidence type="ECO:0000256" key="2">
    <source>
        <dbReference type="ARBA" id="ARBA00006555"/>
    </source>
</evidence>
<evidence type="ECO:0000256" key="4">
    <source>
        <dbReference type="ARBA" id="ARBA00022475"/>
    </source>
</evidence>
<dbReference type="PROSITE" id="PS52015">
    <property type="entry name" value="TONB_CTD"/>
    <property type="match status" value="1"/>
</dbReference>
<comment type="caution">
    <text evidence="12">The sequence shown here is derived from an EMBL/GenBank/DDBJ whole genome shotgun (WGS) entry which is preliminary data.</text>
</comment>
<dbReference type="PANTHER" id="PTHR33446:SF2">
    <property type="entry name" value="PROTEIN TONB"/>
    <property type="match status" value="1"/>
</dbReference>
<keyword evidence="4" id="KW-1003">Cell membrane</keyword>
<keyword evidence="8" id="KW-1133">Transmembrane helix</keyword>
<dbReference type="PATRIC" id="fig|1226633.4.peg.1689"/>
<dbReference type="InterPro" id="IPR037682">
    <property type="entry name" value="TonB_C"/>
</dbReference>
<name>A0A017H522_9FUSO</name>
<evidence type="ECO:0000256" key="8">
    <source>
        <dbReference type="ARBA" id="ARBA00022989"/>
    </source>
</evidence>
<organism evidence="12 13">
    <name type="scientific">Fusobacterium necrophorum subsp. funduliforme B35</name>
    <dbReference type="NCBI Taxonomy" id="1226633"/>
    <lineage>
        <taxon>Bacteria</taxon>
        <taxon>Fusobacteriati</taxon>
        <taxon>Fusobacteriota</taxon>
        <taxon>Fusobacteriia</taxon>
        <taxon>Fusobacteriales</taxon>
        <taxon>Fusobacteriaceae</taxon>
        <taxon>Fusobacterium</taxon>
    </lineage>
</organism>
<dbReference type="SUPFAM" id="SSF74653">
    <property type="entry name" value="TolA/TonB C-terminal domain"/>
    <property type="match status" value="1"/>
</dbReference>
<dbReference type="OrthoDB" id="86027at2"/>
<evidence type="ECO:0000256" key="9">
    <source>
        <dbReference type="ARBA" id="ARBA00023136"/>
    </source>
</evidence>
<dbReference type="NCBIfam" id="TIGR01352">
    <property type="entry name" value="tonB_Cterm"/>
    <property type="match status" value="1"/>
</dbReference>
<keyword evidence="7" id="KW-0653">Protein transport</keyword>
<proteinExistence type="inferred from homology"/>
<feature type="domain" description="TonB C-terminal" evidence="11">
    <location>
        <begin position="164"/>
        <end position="253"/>
    </location>
</feature>
<dbReference type="InterPro" id="IPR051045">
    <property type="entry name" value="TonB-dependent_transducer"/>
</dbReference>
<keyword evidence="9" id="KW-0472">Membrane</keyword>
<dbReference type="RefSeq" id="WP_039122168.1">
    <property type="nucleotide sequence ID" value="NZ_AOJP01000004.1"/>
</dbReference>
<accession>A0A017H522</accession>
<evidence type="ECO:0000256" key="6">
    <source>
        <dbReference type="ARBA" id="ARBA00022692"/>
    </source>
</evidence>
<comment type="similarity">
    <text evidence="2">Belongs to the TonB family.</text>
</comment>
<dbReference type="GO" id="GO:0031992">
    <property type="term" value="F:energy transducer activity"/>
    <property type="evidence" value="ECO:0007669"/>
    <property type="project" value="TreeGrafter"/>
</dbReference>
<evidence type="ECO:0000256" key="10">
    <source>
        <dbReference type="SAM" id="MobiDB-lite"/>
    </source>
</evidence>
<sequence length="253" mass="27637">MKKVDIPCFLLSLGLSFFVLFLLSMTLPKPSEEVETLKIGLIASENNNVFESDGSSSSDAAPASVEKPKLPEPPKLEEIEEETEAETKTEEKVEERGEIKKPNLADLKKMISKPKLENPSVNMERFDKKTSSKNGIGIDIDKILSKASGQKGLPSGSRMGVIDGTAVIQWNPSNPEPDFPEIAKKTGKNGSVILLITVNELGEVISVRMEQGSGVPEINEAISKVARTWKVKLVKKGRSVGGTFVLKYSFHLK</sequence>
<reference evidence="12 13" key="1">
    <citation type="submission" date="2013-08" db="EMBL/GenBank/DDBJ databases">
        <title>An opportunistic ruminal bacterium that causes liver abscesses in cattle.</title>
        <authorList>
            <person name="Benahmed F.H."/>
            <person name="Rasmussen M."/>
            <person name="Harbottle H."/>
            <person name="Soppet D."/>
            <person name="Nagaraja T.G."/>
            <person name="Davidson M."/>
        </authorList>
    </citation>
    <scope>NUCLEOTIDE SEQUENCE [LARGE SCALE GENOMIC DNA]</scope>
    <source>
        <strain evidence="12 13">B35</strain>
    </source>
</reference>
<comment type="subcellular location">
    <subcellularLocation>
        <location evidence="1">Cell inner membrane</location>
        <topology evidence="1">Single-pass membrane protein</topology>
        <orientation evidence="1">Periplasmic side</orientation>
    </subcellularLocation>
</comment>
<dbReference type="InterPro" id="IPR006260">
    <property type="entry name" value="TonB/TolA_C"/>
</dbReference>
<evidence type="ECO:0000256" key="3">
    <source>
        <dbReference type="ARBA" id="ARBA00022448"/>
    </source>
</evidence>
<keyword evidence="5" id="KW-0997">Cell inner membrane</keyword>
<dbReference type="EMBL" id="AUZI01000021">
    <property type="protein sequence ID" value="KID48745.1"/>
    <property type="molecule type" value="Genomic_DNA"/>
</dbReference>
<keyword evidence="3" id="KW-0813">Transport</keyword>
<feature type="compositionally biased region" description="Low complexity" evidence="10">
    <location>
        <begin position="52"/>
        <end position="64"/>
    </location>
</feature>
<keyword evidence="6" id="KW-0812">Transmembrane</keyword>
<protein>
    <submittedName>
        <fullName evidence="12">Biopolymer transporter TonB</fullName>
    </submittedName>
</protein>
<dbReference type="Proteomes" id="UP000031184">
    <property type="component" value="Unassembled WGS sequence"/>
</dbReference>
<feature type="region of interest" description="Disordered" evidence="10">
    <location>
        <begin position="50"/>
        <end position="100"/>
    </location>
</feature>
<dbReference type="GO" id="GO:0098797">
    <property type="term" value="C:plasma membrane protein complex"/>
    <property type="evidence" value="ECO:0007669"/>
    <property type="project" value="TreeGrafter"/>
</dbReference>
<evidence type="ECO:0000313" key="13">
    <source>
        <dbReference type="Proteomes" id="UP000031184"/>
    </source>
</evidence>
<dbReference type="Pfam" id="PF03544">
    <property type="entry name" value="TonB_C"/>
    <property type="match status" value="1"/>
</dbReference>
<dbReference type="PANTHER" id="PTHR33446">
    <property type="entry name" value="PROTEIN TONB-RELATED"/>
    <property type="match status" value="1"/>
</dbReference>
<dbReference type="GO" id="GO:0015031">
    <property type="term" value="P:protein transport"/>
    <property type="evidence" value="ECO:0007669"/>
    <property type="project" value="UniProtKB-KW"/>
</dbReference>
<evidence type="ECO:0000256" key="5">
    <source>
        <dbReference type="ARBA" id="ARBA00022519"/>
    </source>
</evidence>
<evidence type="ECO:0000256" key="1">
    <source>
        <dbReference type="ARBA" id="ARBA00004383"/>
    </source>
</evidence>
<evidence type="ECO:0000313" key="12">
    <source>
        <dbReference type="EMBL" id="KID48745.1"/>
    </source>
</evidence>
<feature type="compositionally biased region" description="Basic and acidic residues" evidence="10">
    <location>
        <begin position="66"/>
        <end position="77"/>
    </location>
</feature>
<dbReference type="GO" id="GO:0055085">
    <property type="term" value="P:transmembrane transport"/>
    <property type="evidence" value="ECO:0007669"/>
    <property type="project" value="InterPro"/>
</dbReference>
<evidence type="ECO:0000256" key="7">
    <source>
        <dbReference type="ARBA" id="ARBA00022927"/>
    </source>
</evidence>
<gene>
    <name evidence="12" type="ORF">C095_08385</name>
</gene>
<dbReference type="Gene3D" id="3.30.1150.10">
    <property type="match status" value="1"/>
</dbReference>